<evidence type="ECO:0000313" key="3">
    <source>
        <dbReference type="Proteomes" id="UP000234483"/>
    </source>
</evidence>
<sequence length="418" mass="44368">MSGRIRIVGGGLTGIMAAFEAHRLGWRDIELHERFDALGGVARPKVVNGAEMRDGCVYFGPEGDALVERLKSHGAVFETFDNRFGSLSLDGAGKRVFTWDFGGPAVDCASLRIARPAGDSLADRIAAYPSPIAETLAEYCRWHLGADLAALHGDAAIPLAVNRVYPAGAETPALIALKASNPWADELYGVPRGLSGRTANVTASLPAGGFTALFGTCRRSLQDLGVQIRFESLISPRQVMAEHAEGDTVVWAANPTPLFKPLGLSTPSLVKKSFFTYVFEADFDGPCPVYVQNFTAKGDCFRAYLYESGGKTLVVAECVREADLRALPGEIRGLLSGFGSLKTGALLSSGAQPRWIYHSRDAIAGLGALRRKLAERFGASFVCGAWEPYGKSAKLAEVDAALAQARNAPAAGGMALTG</sequence>
<dbReference type="Proteomes" id="UP000281192">
    <property type="component" value="Chromosome"/>
</dbReference>
<proteinExistence type="predicted"/>
<name>A0A2N5CT08_9CAUL</name>
<dbReference type="InterPro" id="IPR036188">
    <property type="entry name" value="FAD/NAD-bd_sf"/>
</dbReference>
<keyword evidence="4" id="KW-1185">Reference proteome</keyword>
<evidence type="ECO:0000313" key="2">
    <source>
        <dbReference type="EMBL" id="PLR14795.1"/>
    </source>
</evidence>
<dbReference type="Gene3D" id="3.90.660.10">
    <property type="match status" value="1"/>
</dbReference>
<dbReference type="AlphaFoldDB" id="A0A2N5CT08"/>
<organism evidence="2 3">
    <name type="scientific">Caulobacter flavus</name>
    <dbReference type="NCBI Taxonomy" id="1679497"/>
    <lineage>
        <taxon>Bacteria</taxon>
        <taxon>Pseudomonadati</taxon>
        <taxon>Pseudomonadota</taxon>
        <taxon>Alphaproteobacteria</taxon>
        <taxon>Caulobacterales</taxon>
        <taxon>Caulobacteraceae</taxon>
        <taxon>Caulobacter</taxon>
    </lineage>
</organism>
<evidence type="ECO:0000313" key="1">
    <source>
        <dbReference type="EMBL" id="AYV49150.1"/>
    </source>
</evidence>
<gene>
    <name evidence="1" type="ORF">C1707_24465</name>
    <name evidence="2" type="ORF">CFHF_12520</name>
</gene>
<accession>A0A2N5CT08</accession>
<dbReference type="EMBL" id="PJRQ01000024">
    <property type="protein sequence ID" value="PLR14795.1"/>
    <property type="molecule type" value="Genomic_DNA"/>
</dbReference>
<dbReference type="Proteomes" id="UP000234483">
    <property type="component" value="Unassembled WGS sequence"/>
</dbReference>
<reference evidence="1 4" key="2">
    <citation type="submission" date="2018-01" db="EMBL/GenBank/DDBJ databases">
        <title>Complete genome sequence of Caulobacter flavus RHGG3.</title>
        <authorList>
            <person name="Yang E."/>
        </authorList>
    </citation>
    <scope>NUCLEOTIDE SEQUENCE [LARGE SCALE GENOMIC DNA]</scope>
    <source>
        <strain evidence="1 4">RHGG3</strain>
    </source>
</reference>
<reference evidence="2 3" key="1">
    <citation type="submission" date="2017-12" db="EMBL/GenBank/DDBJ databases">
        <title>The genome sequence of Caulobacter flavus CGMCC1 15093.</title>
        <authorList>
            <person name="Gao J."/>
            <person name="Mao X."/>
            <person name="Sun J."/>
        </authorList>
    </citation>
    <scope>NUCLEOTIDE SEQUENCE [LARGE SCALE GENOMIC DNA]</scope>
    <source>
        <strain evidence="2 3">CGMCC1 15093</strain>
    </source>
</reference>
<dbReference type="KEGG" id="cfh:C1707_24465"/>
<dbReference type="EMBL" id="CP026100">
    <property type="protein sequence ID" value="AYV49150.1"/>
    <property type="molecule type" value="Genomic_DNA"/>
</dbReference>
<evidence type="ECO:0000313" key="4">
    <source>
        <dbReference type="Proteomes" id="UP000281192"/>
    </source>
</evidence>
<keyword evidence="2" id="KW-0966">Cell projection</keyword>
<dbReference type="SUPFAM" id="SSF51905">
    <property type="entry name" value="FAD/NAD(P)-binding domain"/>
    <property type="match status" value="1"/>
</dbReference>
<dbReference type="RefSeq" id="WP_101713338.1">
    <property type="nucleotide sequence ID" value="NZ_CP026100.1"/>
</dbReference>
<dbReference type="OrthoDB" id="7169003at2"/>
<keyword evidence="2" id="KW-0969">Cilium</keyword>
<dbReference type="Gene3D" id="3.50.50.60">
    <property type="entry name" value="FAD/NAD(P)-binding domain"/>
    <property type="match status" value="1"/>
</dbReference>
<keyword evidence="2" id="KW-0282">Flagellum</keyword>
<protein>
    <submittedName>
        <fullName evidence="2">Flagellin modification protein FlmF</fullName>
    </submittedName>
</protein>